<accession>A0AAD7AIE1</accession>
<keyword evidence="2" id="KW-1185">Reference proteome</keyword>
<evidence type="ECO:0000313" key="2">
    <source>
        <dbReference type="Proteomes" id="UP001218218"/>
    </source>
</evidence>
<protein>
    <submittedName>
        <fullName evidence="1">Uncharacterized protein</fullName>
    </submittedName>
</protein>
<dbReference type="EMBL" id="JARIHO010000006">
    <property type="protein sequence ID" value="KAJ7359526.1"/>
    <property type="molecule type" value="Genomic_DNA"/>
</dbReference>
<evidence type="ECO:0000313" key="1">
    <source>
        <dbReference type="EMBL" id="KAJ7359526.1"/>
    </source>
</evidence>
<name>A0AAD7AIE1_9AGAR</name>
<gene>
    <name evidence="1" type="ORF">DFH08DRAFT_846293</name>
</gene>
<sequence>MSPRALVESWVLAVFSASVSWSRRGTKLEVGSWPAGPDEVIIARGVGVSPATASSSVWNSAKTVRRTMEVLGSVSRTTTSVVSEDGMGLAAAKRPRERTRREKNFMLWKWS</sequence>
<feature type="non-terminal residue" evidence="1">
    <location>
        <position position="111"/>
    </location>
</feature>
<organism evidence="1 2">
    <name type="scientific">Mycena albidolilacea</name>
    <dbReference type="NCBI Taxonomy" id="1033008"/>
    <lineage>
        <taxon>Eukaryota</taxon>
        <taxon>Fungi</taxon>
        <taxon>Dikarya</taxon>
        <taxon>Basidiomycota</taxon>
        <taxon>Agaricomycotina</taxon>
        <taxon>Agaricomycetes</taxon>
        <taxon>Agaricomycetidae</taxon>
        <taxon>Agaricales</taxon>
        <taxon>Marasmiineae</taxon>
        <taxon>Mycenaceae</taxon>
        <taxon>Mycena</taxon>
    </lineage>
</organism>
<proteinExistence type="predicted"/>
<comment type="caution">
    <text evidence="1">The sequence shown here is derived from an EMBL/GenBank/DDBJ whole genome shotgun (WGS) entry which is preliminary data.</text>
</comment>
<reference evidence="1" key="1">
    <citation type="submission" date="2023-03" db="EMBL/GenBank/DDBJ databases">
        <title>Massive genome expansion in bonnet fungi (Mycena s.s.) driven by repeated elements and novel gene families across ecological guilds.</title>
        <authorList>
            <consortium name="Lawrence Berkeley National Laboratory"/>
            <person name="Harder C.B."/>
            <person name="Miyauchi S."/>
            <person name="Viragh M."/>
            <person name="Kuo A."/>
            <person name="Thoen E."/>
            <person name="Andreopoulos B."/>
            <person name="Lu D."/>
            <person name="Skrede I."/>
            <person name="Drula E."/>
            <person name="Henrissat B."/>
            <person name="Morin E."/>
            <person name="Kohler A."/>
            <person name="Barry K."/>
            <person name="LaButti K."/>
            <person name="Morin E."/>
            <person name="Salamov A."/>
            <person name="Lipzen A."/>
            <person name="Mereny Z."/>
            <person name="Hegedus B."/>
            <person name="Baldrian P."/>
            <person name="Stursova M."/>
            <person name="Weitz H."/>
            <person name="Taylor A."/>
            <person name="Grigoriev I.V."/>
            <person name="Nagy L.G."/>
            <person name="Martin F."/>
            <person name="Kauserud H."/>
        </authorList>
    </citation>
    <scope>NUCLEOTIDE SEQUENCE</scope>
    <source>
        <strain evidence="1">CBHHK002</strain>
    </source>
</reference>
<dbReference type="AlphaFoldDB" id="A0AAD7AIE1"/>
<dbReference type="Proteomes" id="UP001218218">
    <property type="component" value="Unassembled WGS sequence"/>
</dbReference>